<sequence>MMGECNRSYVAPRLGALLNSQIGYSRFKSNLPSITTSPRIIRKSQPDASVG</sequence>
<evidence type="ECO:0000313" key="1">
    <source>
        <dbReference type="EMBL" id="HAF2325549.1"/>
    </source>
</evidence>
<reference evidence="1" key="1">
    <citation type="journal article" date="2018" name="Genome Biol.">
        <title>SKESA: strategic k-mer extension for scrupulous assemblies.</title>
        <authorList>
            <person name="Souvorov A."/>
            <person name="Agarwala R."/>
            <person name="Lipman D.J."/>
        </authorList>
    </citation>
    <scope>NUCLEOTIDE SEQUENCE</scope>
    <source>
        <strain evidence="1">MA.CK_97/00003277</strain>
    </source>
</reference>
<accession>A0A743XKH7</accession>
<protein>
    <submittedName>
        <fullName evidence="1">Uncharacterized protein</fullName>
    </submittedName>
</protein>
<proteinExistence type="predicted"/>
<reference evidence="1" key="2">
    <citation type="submission" date="2020-02" db="EMBL/GenBank/DDBJ databases">
        <authorList>
            <consortium name="NCBI Pathogen Detection Project"/>
        </authorList>
    </citation>
    <scope>NUCLEOTIDE SEQUENCE</scope>
    <source>
        <strain evidence="1">MA.CK_97/00003277</strain>
    </source>
</reference>
<dbReference type="EMBL" id="DAAUNS010000027">
    <property type="protein sequence ID" value="HAF2325549.1"/>
    <property type="molecule type" value="Genomic_DNA"/>
</dbReference>
<organism evidence="1">
    <name type="scientific">Salmonella enterica</name>
    <name type="common">Salmonella choleraesuis</name>
    <dbReference type="NCBI Taxonomy" id="28901"/>
    <lineage>
        <taxon>Bacteria</taxon>
        <taxon>Pseudomonadati</taxon>
        <taxon>Pseudomonadota</taxon>
        <taxon>Gammaproteobacteria</taxon>
        <taxon>Enterobacterales</taxon>
        <taxon>Enterobacteriaceae</taxon>
        <taxon>Salmonella</taxon>
    </lineage>
</organism>
<name>A0A743XKH7_SALER</name>
<dbReference type="AlphaFoldDB" id="A0A743XKH7"/>
<comment type="caution">
    <text evidence="1">The sequence shown here is derived from an EMBL/GenBank/DDBJ whole genome shotgun (WGS) entry which is preliminary data.</text>
</comment>
<gene>
    <name evidence="1" type="ORF">G9B55_004680</name>
</gene>